<protein>
    <submittedName>
        <fullName evidence="2">Uncharacterized protein</fullName>
    </submittedName>
</protein>
<dbReference type="GeneID" id="95801269"/>
<evidence type="ECO:0000256" key="1">
    <source>
        <dbReference type="SAM" id="MobiDB-lite"/>
    </source>
</evidence>
<dbReference type="Proteomes" id="UP000198251">
    <property type="component" value="Chromosome I"/>
</dbReference>
<reference evidence="2 3" key="1">
    <citation type="submission" date="2016-06" db="EMBL/GenBank/DDBJ databases">
        <authorList>
            <person name="Kjaerup R.B."/>
            <person name="Dalgaard T.S."/>
            <person name="Juul-Madsen H.R."/>
        </authorList>
    </citation>
    <scope>NUCLEOTIDE SEQUENCE [LARGE SCALE GENOMIC DNA]</scope>
    <source>
        <strain evidence="2 3">DSM 43913</strain>
    </source>
</reference>
<name>A0A1C5G6J7_MICEH</name>
<dbReference type="RefSeq" id="WP_088999247.1">
    <property type="nucleotide sequence ID" value="NZ_LT607733.1"/>
</dbReference>
<keyword evidence="3" id="KW-1185">Reference proteome</keyword>
<feature type="region of interest" description="Disordered" evidence="1">
    <location>
        <begin position="53"/>
        <end position="88"/>
    </location>
</feature>
<dbReference type="EMBL" id="LT607733">
    <property type="protein sequence ID" value="SCG15182.1"/>
    <property type="molecule type" value="Genomic_DNA"/>
</dbReference>
<organism evidence="2 3">
    <name type="scientific">Micromonospora echinofusca</name>
    <dbReference type="NCBI Taxonomy" id="47858"/>
    <lineage>
        <taxon>Bacteria</taxon>
        <taxon>Bacillati</taxon>
        <taxon>Actinomycetota</taxon>
        <taxon>Actinomycetes</taxon>
        <taxon>Micromonosporales</taxon>
        <taxon>Micromonosporaceae</taxon>
        <taxon>Micromonospora</taxon>
    </lineage>
</organism>
<dbReference type="AlphaFoldDB" id="A0A1C5G6J7"/>
<evidence type="ECO:0000313" key="3">
    <source>
        <dbReference type="Proteomes" id="UP000198251"/>
    </source>
</evidence>
<accession>A0A1C5G6J7</accession>
<proteinExistence type="predicted"/>
<sequence length="206" mass="21004">MIVASLLLILVAVVLLVLGLAGGSSVLLTISIAASLLAAVALVAGARQAAVNRAAADPGGPGWRPRQATRPAEPASAGGRSADPEIPVQHVPPTVGPDGTGWRQPPEPPVVNGDVPAAPPGVGPAVPYDDEPPAQDVTPVEAARVARLDAEVRVVDGRPRYHLSDCAYLAGREHEPLPVAEAVELGFTPCSRCAPDTTLLADAGRF</sequence>
<gene>
    <name evidence="2" type="ORF">GA0070610_1411</name>
</gene>
<evidence type="ECO:0000313" key="2">
    <source>
        <dbReference type="EMBL" id="SCG15182.1"/>
    </source>
</evidence>